<sequence>MEDQAFDDGQKDRDNRERRIELLIGRLPSQLQPPVRWLRRPAARWVRVPAGILLVVASLFALLPVFGLWMLPLGLLLLAEDVPAIRRGSDRILCWIEARHPHWMGLSPTSSHD</sequence>
<accession>A0A7W4K9Q4</accession>
<keyword evidence="3" id="KW-1185">Reference proteome</keyword>
<comment type="caution">
    <text evidence="2">The sequence shown here is derived from an EMBL/GenBank/DDBJ whole genome shotgun (WGS) entry which is preliminary data.</text>
</comment>
<dbReference type="EMBL" id="JABEQM010000015">
    <property type="protein sequence ID" value="MBB2202951.1"/>
    <property type="molecule type" value="Genomic_DNA"/>
</dbReference>
<reference evidence="2 3" key="1">
    <citation type="submission" date="2020-04" db="EMBL/GenBank/DDBJ databases">
        <title>Description of novel Gluconacetobacter.</title>
        <authorList>
            <person name="Sombolestani A."/>
        </authorList>
    </citation>
    <scope>NUCLEOTIDE SEQUENCE [LARGE SCALE GENOMIC DNA]</scope>
    <source>
        <strain evidence="2 3">LMG 27802</strain>
    </source>
</reference>
<organism evidence="2 3">
    <name type="scientific">Gluconacetobacter tumulisoli</name>
    <dbReference type="NCBI Taxonomy" id="1286189"/>
    <lineage>
        <taxon>Bacteria</taxon>
        <taxon>Pseudomonadati</taxon>
        <taxon>Pseudomonadota</taxon>
        <taxon>Alphaproteobacteria</taxon>
        <taxon>Acetobacterales</taxon>
        <taxon>Acetobacteraceae</taxon>
        <taxon>Gluconacetobacter</taxon>
    </lineage>
</organism>
<feature type="transmembrane region" description="Helical" evidence="1">
    <location>
        <begin position="48"/>
        <end position="71"/>
    </location>
</feature>
<evidence type="ECO:0000313" key="2">
    <source>
        <dbReference type="EMBL" id="MBB2202951.1"/>
    </source>
</evidence>
<gene>
    <name evidence="2" type="ORF">HLH28_15465</name>
</gene>
<name>A0A7W4K9Q4_9PROT</name>
<dbReference type="RefSeq" id="WP_182960807.1">
    <property type="nucleotide sequence ID" value="NZ_JABEQM010000015.1"/>
</dbReference>
<proteinExistence type="predicted"/>
<keyword evidence="1" id="KW-1133">Transmembrane helix</keyword>
<evidence type="ECO:0000256" key="1">
    <source>
        <dbReference type="SAM" id="Phobius"/>
    </source>
</evidence>
<dbReference type="Proteomes" id="UP000578030">
    <property type="component" value="Unassembled WGS sequence"/>
</dbReference>
<keyword evidence="1" id="KW-0472">Membrane</keyword>
<keyword evidence="1" id="KW-0812">Transmembrane</keyword>
<evidence type="ECO:0000313" key="3">
    <source>
        <dbReference type="Proteomes" id="UP000578030"/>
    </source>
</evidence>
<protein>
    <submittedName>
        <fullName evidence="2">Uncharacterized protein</fullName>
    </submittedName>
</protein>
<dbReference type="AlphaFoldDB" id="A0A7W4K9Q4"/>